<protein>
    <submittedName>
        <fullName evidence="1">Uncharacterized protein</fullName>
    </submittedName>
</protein>
<accession>A0A0A9C5A6</accession>
<reference evidence="1" key="2">
    <citation type="journal article" date="2015" name="Data Brief">
        <title>Shoot transcriptome of the giant reed, Arundo donax.</title>
        <authorList>
            <person name="Barrero R.A."/>
            <person name="Guerrero F.D."/>
            <person name="Moolhuijzen P."/>
            <person name="Goolsby J.A."/>
            <person name="Tidwell J."/>
            <person name="Bellgard S.E."/>
            <person name="Bellgard M.I."/>
        </authorList>
    </citation>
    <scope>NUCLEOTIDE SEQUENCE</scope>
    <source>
        <tissue evidence="1">Shoot tissue taken approximately 20 cm above the soil surface</tissue>
    </source>
</reference>
<name>A0A0A9C5A6_ARUDO</name>
<evidence type="ECO:0000313" key="1">
    <source>
        <dbReference type="EMBL" id="JAD66692.1"/>
    </source>
</evidence>
<organism evidence="1">
    <name type="scientific">Arundo donax</name>
    <name type="common">Giant reed</name>
    <name type="synonym">Donax arundinaceus</name>
    <dbReference type="NCBI Taxonomy" id="35708"/>
    <lineage>
        <taxon>Eukaryota</taxon>
        <taxon>Viridiplantae</taxon>
        <taxon>Streptophyta</taxon>
        <taxon>Embryophyta</taxon>
        <taxon>Tracheophyta</taxon>
        <taxon>Spermatophyta</taxon>
        <taxon>Magnoliopsida</taxon>
        <taxon>Liliopsida</taxon>
        <taxon>Poales</taxon>
        <taxon>Poaceae</taxon>
        <taxon>PACMAD clade</taxon>
        <taxon>Arundinoideae</taxon>
        <taxon>Arundineae</taxon>
        <taxon>Arundo</taxon>
    </lineage>
</organism>
<reference evidence="1" key="1">
    <citation type="submission" date="2014-09" db="EMBL/GenBank/DDBJ databases">
        <authorList>
            <person name="Magalhaes I.L.F."/>
            <person name="Oliveira U."/>
            <person name="Santos F.R."/>
            <person name="Vidigal T.H.D.A."/>
            <person name="Brescovit A.D."/>
            <person name="Santos A.J."/>
        </authorList>
    </citation>
    <scope>NUCLEOTIDE SEQUENCE</scope>
    <source>
        <tissue evidence="1">Shoot tissue taken approximately 20 cm above the soil surface</tissue>
    </source>
</reference>
<sequence>MAMNPQEHMTLRQKPVNYTLCSFMV</sequence>
<dbReference type="AlphaFoldDB" id="A0A0A9C5A6"/>
<dbReference type="EMBL" id="GBRH01231203">
    <property type="protein sequence ID" value="JAD66692.1"/>
    <property type="molecule type" value="Transcribed_RNA"/>
</dbReference>
<proteinExistence type="predicted"/>